<dbReference type="AlphaFoldDB" id="A0AAW1QUJ0"/>
<dbReference type="PANTHER" id="PTHR11206">
    <property type="entry name" value="MULTIDRUG RESISTANCE PROTEIN"/>
    <property type="match status" value="1"/>
</dbReference>
<dbReference type="Proteomes" id="UP001445335">
    <property type="component" value="Unassembled WGS sequence"/>
</dbReference>
<comment type="similarity">
    <text evidence="2 6">Belongs to the multi antimicrobial extrusion (MATE) (TC 2.A.66.1) family.</text>
</comment>
<dbReference type="GO" id="GO:0042910">
    <property type="term" value="F:xenobiotic transmembrane transporter activity"/>
    <property type="evidence" value="ECO:0007669"/>
    <property type="project" value="InterPro"/>
</dbReference>
<evidence type="ECO:0000256" key="3">
    <source>
        <dbReference type="ARBA" id="ARBA00022692"/>
    </source>
</evidence>
<feature type="transmembrane region" description="Helical" evidence="6">
    <location>
        <begin position="425"/>
        <end position="448"/>
    </location>
</feature>
<proteinExistence type="inferred from homology"/>
<dbReference type="EMBL" id="JALJOU010000077">
    <property type="protein sequence ID" value="KAK9825134.1"/>
    <property type="molecule type" value="Genomic_DNA"/>
</dbReference>
<evidence type="ECO:0000256" key="5">
    <source>
        <dbReference type="ARBA" id="ARBA00023136"/>
    </source>
</evidence>
<evidence type="ECO:0000256" key="6">
    <source>
        <dbReference type="RuleBase" id="RU004914"/>
    </source>
</evidence>
<keyword evidence="8" id="KW-1185">Reference proteome</keyword>
<dbReference type="InterPro" id="IPR002528">
    <property type="entry name" value="MATE_fam"/>
</dbReference>
<dbReference type="GO" id="GO:0016020">
    <property type="term" value="C:membrane"/>
    <property type="evidence" value="ECO:0007669"/>
    <property type="project" value="UniProtKB-SubCell"/>
</dbReference>
<keyword evidence="5 6" id="KW-0472">Membrane</keyword>
<gene>
    <name evidence="7" type="ORF">WJX81_002180</name>
</gene>
<name>A0AAW1QUJ0_9CHLO</name>
<evidence type="ECO:0000256" key="4">
    <source>
        <dbReference type="ARBA" id="ARBA00022989"/>
    </source>
</evidence>
<keyword evidence="4 6" id="KW-1133">Transmembrane helix</keyword>
<accession>A0AAW1QUJ0</accession>
<comment type="caution">
    <text evidence="7">The sequence shown here is derived from an EMBL/GenBank/DDBJ whole genome shotgun (WGS) entry which is preliminary data.</text>
</comment>
<dbReference type="GO" id="GO:1990961">
    <property type="term" value="P:xenobiotic detoxification by transmembrane export across the plasma membrane"/>
    <property type="evidence" value="ECO:0007669"/>
    <property type="project" value="InterPro"/>
</dbReference>
<dbReference type="GO" id="GO:0015297">
    <property type="term" value="F:antiporter activity"/>
    <property type="evidence" value="ECO:0007669"/>
    <property type="project" value="InterPro"/>
</dbReference>
<dbReference type="Pfam" id="PF01554">
    <property type="entry name" value="MatE"/>
    <property type="match status" value="2"/>
</dbReference>
<feature type="transmembrane region" description="Helical" evidence="6">
    <location>
        <begin position="354"/>
        <end position="373"/>
    </location>
</feature>
<dbReference type="CDD" id="cd13132">
    <property type="entry name" value="MATE_eukaryotic"/>
    <property type="match status" value="1"/>
</dbReference>
<evidence type="ECO:0000256" key="2">
    <source>
        <dbReference type="ARBA" id="ARBA00010199"/>
    </source>
</evidence>
<feature type="transmembrane region" description="Helical" evidence="6">
    <location>
        <begin position="454"/>
        <end position="478"/>
    </location>
</feature>
<reference evidence="7 8" key="1">
    <citation type="journal article" date="2024" name="Nat. Commun.">
        <title>Phylogenomics reveals the evolutionary origins of lichenization in chlorophyte algae.</title>
        <authorList>
            <person name="Puginier C."/>
            <person name="Libourel C."/>
            <person name="Otte J."/>
            <person name="Skaloud P."/>
            <person name="Haon M."/>
            <person name="Grisel S."/>
            <person name="Petersen M."/>
            <person name="Berrin J.G."/>
            <person name="Delaux P.M."/>
            <person name="Dal Grande F."/>
            <person name="Keller J."/>
        </authorList>
    </citation>
    <scope>NUCLEOTIDE SEQUENCE [LARGE SCALE GENOMIC DNA]</scope>
    <source>
        <strain evidence="7 8">SAG 245.80</strain>
    </source>
</reference>
<comment type="subcellular location">
    <subcellularLocation>
        <location evidence="1">Membrane</location>
        <topology evidence="1">Multi-pass membrane protein</topology>
    </subcellularLocation>
</comment>
<dbReference type="InterPro" id="IPR045069">
    <property type="entry name" value="MATE_euk"/>
</dbReference>
<dbReference type="NCBIfam" id="TIGR00797">
    <property type="entry name" value="matE"/>
    <property type="match status" value="1"/>
</dbReference>
<feature type="transmembrane region" description="Helical" evidence="6">
    <location>
        <begin position="194"/>
        <end position="218"/>
    </location>
</feature>
<evidence type="ECO:0000313" key="8">
    <source>
        <dbReference type="Proteomes" id="UP001445335"/>
    </source>
</evidence>
<protein>
    <recommendedName>
        <fullName evidence="6">Protein DETOXIFICATION</fullName>
    </recommendedName>
    <alternativeName>
        <fullName evidence="6">Multidrug and toxic compound extrusion protein</fullName>
    </alternativeName>
</protein>
<sequence length="571" mass="59418">MKYYCQQLVHTKDAGARSDTGGAEWVVEDDDEEAPLTCLGEVKRLLHITGPLSIESTLWFVCSSLMSLAFVGHLGKLPLAACVLANSVYNISGYSLVVGMAAGMNSLSGQAFGAGNLQAMSLLLQRALVLSCGLSCIVWAAWTQLYYILPLLGQDAGIAALASRFLQISAPSLVLNGIAVCLRNHLMAQLDVVVASLMSAALTVVTPCVNYTLIYVAGMGLDGAAMANNVEAALYCALLAAYFVVKERGLVKSGRHTWHGLSRGAFRGWGQYLSVALPALSMKCTEWWLFEALVLMAGILPDPEQNVSVTGIAYNLTSLAYLAFPLGLCDALSTMVATQLGAGRWRSARHSARVALCLAAGVMAVAAGAIGAGRNLWPRLFTHDTQVMALCTAILPLTAVSTFTDGINATLAGVVTGAGRQATGAAINFCTYWGVGLSLAATLAFHAGLDVRGLWLGLMAGSGTQTVVMLTYVLTLNWEREARRAREKFKPPHGEAAGGAASGPVAASTGVVNNGRALDGAGGDLEEGPPPRDGALLPAVCVALPDQPLAVAAGAGGLAPGHELPARQPLL</sequence>
<feature type="transmembrane region" description="Helical" evidence="6">
    <location>
        <begin position="127"/>
        <end position="149"/>
    </location>
</feature>
<keyword evidence="3 6" id="KW-0812">Transmembrane</keyword>
<evidence type="ECO:0000313" key="7">
    <source>
        <dbReference type="EMBL" id="KAK9825134.1"/>
    </source>
</evidence>
<feature type="transmembrane region" description="Helical" evidence="6">
    <location>
        <begin position="385"/>
        <end position="404"/>
    </location>
</feature>
<feature type="transmembrane region" description="Helical" evidence="6">
    <location>
        <begin position="161"/>
        <end position="182"/>
    </location>
</feature>
<organism evidence="7 8">
    <name type="scientific">Elliptochloris bilobata</name>
    <dbReference type="NCBI Taxonomy" id="381761"/>
    <lineage>
        <taxon>Eukaryota</taxon>
        <taxon>Viridiplantae</taxon>
        <taxon>Chlorophyta</taxon>
        <taxon>core chlorophytes</taxon>
        <taxon>Trebouxiophyceae</taxon>
        <taxon>Trebouxiophyceae incertae sedis</taxon>
        <taxon>Elliptochloris clade</taxon>
        <taxon>Elliptochloris</taxon>
    </lineage>
</organism>
<evidence type="ECO:0000256" key="1">
    <source>
        <dbReference type="ARBA" id="ARBA00004141"/>
    </source>
</evidence>
<feature type="transmembrane region" description="Helical" evidence="6">
    <location>
        <begin position="224"/>
        <end position="245"/>
    </location>
</feature>
<comment type="caution">
    <text evidence="6">Lacks conserved residue(s) required for the propagation of feature annotation.</text>
</comment>